<dbReference type="InterPro" id="IPR001806">
    <property type="entry name" value="Small_GTPase"/>
</dbReference>
<dbReference type="InterPro" id="IPR027417">
    <property type="entry name" value="P-loop_NTPase"/>
</dbReference>
<dbReference type="Pfam" id="PF00071">
    <property type="entry name" value="Ras"/>
    <property type="match status" value="1"/>
</dbReference>
<comment type="caution">
    <text evidence="2">The sequence shown here is derived from an EMBL/GenBank/DDBJ whole genome shotgun (WGS) entry which is preliminary data.</text>
</comment>
<dbReference type="PROSITE" id="PS51419">
    <property type="entry name" value="RAB"/>
    <property type="match status" value="1"/>
</dbReference>
<name>A0ABP0LBU8_9DINO</name>
<comment type="similarity">
    <text evidence="1">Belongs to the small GTPase superfamily. Rab family.</text>
</comment>
<evidence type="ECO:0000313" key="3">
    <source>
        <dbReference type="Proteomes" id="UP001642464"/>
    </source>
</evidence>
<dbReference type="SMART" id="SM00173">
    <property type="entry name" value="RAS"/>
    <property type="match status" value="1"/>
</dbReference>
<dbReference type="NCBIfam" id="TIGR00231">
    <property type="entry name" value="small_GTP"/>
    <property type="match status" value="1"/>
</dbReference>
<dbReference type="EMBL" id="CAXAMM010015224">
    <property type="protein sequence ID" value="CAK9035795.1"/>
    <property type="molecule type" value="Genomic_DNA"/>
</dbReference>
<evidence type="ECO:0000313" key="2">
    <source>
        <dbReference type="EMBL" id="CAK9035795.1"/>
    </source>
</evidence>
<dbReference type="SMART" id="SM00174">
    <property type="entry name" value="RHO"/>
    <property type="match status" value="1"/>
</dbReference>
<dbReference type="PANTHER" id="PTHR47979">
    <property type="entry name" value="DRAB11-RELATED"/>
    <property type="match status" value="1"/>
</dbReference>
<protein>
    <submittedName>
        <fullName evidence="2">Ras-related protein Rab-10 (Rab-10)</fullName>
    </submittedName>
</protein>
<dbReference type="PRINTS" id="PR00449">
    <property type="entry name" value="RASTRNSFRMNG"/>
</dbReference>
<evidence type="ECO:0000256" key="1">
    <source>
        <dbReference type="ARBA" id="ARBA00006270"/>
    </source>
</evidence>
<gene>
    <name evidence="2" type="ORF">SCF082_LOCUS21450</name>
</gene>
<dbReference type="SUPFAM" id="SSF52540">
    <property type="entry name" value="P-loop containing nucleoside triphosphate hydrolases"/>
    <property type="match status" value="1"/>
</dbReference>
<reference evidence="2 3" key="1">
    <citation type="submission" date="2024-02" db="EMBL/GenBank/DDBJ databases">
        <authorList>
            <person name="Chen Y."/>
            <person name="Shah S."/>
            <person name="Dougan E. K."/>
            <person name="Thang M."/>
            <person name="Chan C."/>
        </authorList>
    </citation>
    <scope>NUCLEOTIDE SEQUENCE [LARGE SCALE GENOMIC DNA]</scope>
</reference>
<organism evidence="2 3">
    <name type="scientific">Durusdinium trenchii</name>
    <dbReference type="NCBI Taxonomy" id="1381693"/>
    <lineage>
        <taxon>Eukaryota</taxon>
        <taxon>Sar</taxon>
        <taxon>Alveolata</taxon>
        <taxon>Dinophyceae</taxon>
        <taxon>Suessiales</taxon>
        <taxon>Symbiodiniaceae</taxon>
        <taxon>Durusdinium</taxon>
    </lineage>
</organism>
<dbReference type="SMART" id="SM00175">
    <property type="entry name" value="RAB"/>
    <property type="match status" value="1"/>
</dbReference>
<accession>A0ABP0LBU8</accession>
<proteinExistence type="inferred from homology"/>
<dbReference type="PROSITE" id="PS51421">
    <property type="entry name" value="RAS"/>
    <property type="match status" value="1"/>
</dbReference>
<dbReference type="Proteomes" id="UP001642464">
    <property type="component" value="Unassembled WGS sequence"/>
</dbReference>
<dbReference type="InterPro" id="IPR005225">
    <property type="entry name" value="Small_GTP-bd"/>
</dbReference>
<keyword evidence="3" id="KW-1185">Reference proteome</keyword>
<dbReference type="InterPro" id="IPR050209">
    <property type="entry name" value="Rab_GTPases_membrane_traffic"/>
</dbReference>
<sequence length="270" mass="29913">MMVEAVPVRVLLPSGQVAYEASLLPGTSVEELLMKIRQAGDFGPWLSLVLGSQKLSSATTLGSLKLNAQDVFYLIQQPFEPKVKVLLLGGSMAGKTALQSTFSSGQFVGNYEYPASIGVDFQTAILTEGGNRARMQVWDTPGNERLHSITMCFLRGAHMVMFVFSQQRRQSLREAEHLLRMAEGKYDTRVVRCLVGTHGDLDDLEVTEDEVARLAEELNCTYHLISCRRPAAVDEVFSSCLRRYLELYGNPEDAPRGADPDGKRCSCQIM</sequence>
<dbReference type="Gene3D" id="3.40.50.300">
    <property type="entry name" value="P-loop containing nucleotide triphosphate hydrolases"/>
    <property type="match status" value="1"/>
</dbReference>
<dbReference type="CDD" id="cd00154">
    <property type="entry name" value="Rab"/>
    <property type="match status" value="1"/>
</dbReference>